<evidence type="ECO:0000259" key="2">
    <source>
        <dbReference type="SMART" id="SM00644"/>
    </source>
</evidence>
<dbReference type="Pfam" id="PF01510">
    <property type="entry name" value="Amidase_2"/>
    <property type="match status" value="1"/>
</dbReference>
<dbReference type="CDD" id="cd06583">
    <property type="entry name" value="PGRP"/>
    <property type="match status" value="1"/>
</dbReference>
<evidence type="ECO:0000256" key="1">
    <source>
        <dbReference type="ARBA" id="ARBA00007553"/>
    </source>
</evidence>
<keyword evidence="5" id="KW-1185">Reference proteome</keyword>
<dbReference type="Pfam" id="PF01471">
    <property type="entry name" value="PG_binding_1"/>
    <property type="match status" value="2"/>
</dbReference>
<gene>
    <name evidence="4" type="ORF">DAETH_42900</name>
</gene>
<feature type="domain" description="N-acetylmuramoyl-L-alanine amidase" evidence="2">
    <location>
        <begin position="76"/>
        <end position="223"/>
    </location>
</feature>
<dbReference type="InterPro" id="IPR036365">
    <property type="entry name" value="PGBD-like_sf"/>
</dbReference>
<dbReference type="InterPro" id="IPR036505">
    <property type="entry name" value="Amidase/PGRP_sf"/>
</dbReference>
<dbReference type="EMBL" id="AP026562">
    <property type="protein sequence ID" value="BDP44321.1"/>
    <property type="molecule type" value="Genomic_DNA"/>
</dbReference>
<comment type="similarity">
    <text evidence="1">Belongs to the N-acetylmuramoyl-L-alanine amidase 2 family.</text>
</comment>
<keyword evidence="4" id="KW-0614">Plasmid</keyword>
<dbReference type="Proteomes" id="UP001064971">
    <property type="component" value="Plasmid pDAETH-2"/>
</dbReference>
<dbReference type="InterPro" id="IPR006619">
    <property type="entry name" value="PGRP_domain_met/bac"/>
</dbReference>
<sequence length="378" mass="40071">MCSECESRPAVTSPFGAPAVSRRNVMKYGLGAGLGLLLASCGVSPRLPDGEVPPNTVQTLATFPPVASCAAWGASAPTEAITLLSSRPRMVIVHHTASPNTTDLSQTQAYRLARSIQQSHFARGWIDSGQQFTISRGGYVTEGRHRSIEAVQGGRQHVRGAQCEGFNDVSIGIENEGTYTSTTPPTALYNQLVKLCAYICQQYAIPSTSIYGHRDFVDTTCPGDGLYALLPRLRRDVAAALGEAARPWPLVRQGDRNEATWSVQYLLRARGQNVVSDGDFGPATDMAVRAFQTGVGITSDGIVGPQTWERLIVTVRLGKSGDAVRAVQRQLNVGAGEGLTVDGAFGPGTDAAVKRFQTARGVTVDGVVGPATWSALVG</sequence>
<protein>
    <recommendedName>
        <fullName evidence="6">N-acetylmuramoyl-L-alanine amidase</fullName>
    </recommendedName>
</protein>
<dbReference type="InterPro" id="IPR036366">
    <property type="entry name" value="PGBDSf"/>
</dbReference>
<dbReference type="PANTHER" id="PTHR11022:SF41">
    <property type="entry name" value="PEPTIDOGLYCAN-RECOGNITION PROTEIN LC-RELATED"/>
    <property type="match status" value="1"/>
</dbReference>
<feature type="domain" description="Peptidoglycan recognition protein family" evidence="3">
    <location>
        <begin position="64"/>
        <end position="217"/>
    </location>
</feature>
<accession>A0ABN6RR59</accession>
<geneLocation type="plasmid" evidence="4 5">
    <name>pDAETH-2</name>
</geneLocation>
<evidence type="ECO:0000313" key="4">
    <source>
        <dbReference type="EMBL" id="BDP44321.1"/>
    </source>
</evidence>
<dbReference type="InterPro" id="IPR015510">
    <property type="entry name" value="PGRP"/>
</dbReference>
<dbReference type="SUPFAM" id="SSF55846">
    <property type="entry name" value="N-acetylmuramoyl-L-alanine amidase-like"/>
    <property type="match status" value="1"/>
</dbReference>
<evidence type="ECO:0000259" key="3">
    <source>
        <dbReference type="SMART" id="SM00701"/>
    </source>
</evidence>
<evidence type="ECO:0008006" key="6">
    <source>
        <dbReference type="Google" id="ProtNLM"/>
    </source>
</evidence>
<dbReference type="SUPFAM" id="SSF47090">
    <property type="entry name" value="PGBD-like"/>
    <property type="match status" value="2"/>
</dbReference>
<reference evidence="4" key="1">
    <citation type="submission" date="2022-07" db="EMBL/GenBank/DDBJ databases">
        <title>Complete Genome Sequence of the Radioresistant Bacterium Deinococcus aetherius ST0316, Isolated from the Air Dust collected in Lower Stratosphere above Japan.</title>
        <authorList>
            <person name="Satoh K."/>
            <person name="Hagiwara K."/>
            <person name="Katsumata K."/>
            <person name="Kubo A."/>
            <person name="Yokobori S."/>
            <person name="Yamagishi A."/>
            <person name="Oono Y."/>
            <person name="Narumi I."/>
        </authorList>
    </citation>
    <scope>NUCLEOTIDE SEQUENCE</scope>
    <source>
        <strain evidence="4">ST0316</strain>
        <plasmid evidence="4">pDAETH-2</plasmid>
    </source>
</reference>
<proteinExistence type="inferred from homology"/>
<dbReference type="PANTHER" id="PTHR11022">
    <property type="entry name" value="PEPTIDOGLYCAN RECOGNITION PROTEIN"/>
    <property type="match status" value="1"/>
</dbReference>
<name>A0ABN6RR59_9DEIO</name>
<dbReference type="SMART" id="SM00644">
    <property type="entry name" value="Ami_2"/>
    <property type="match status" value="1"/>
</dbReference>
<dbReference type="SMART" id="SM00701">
    <property type="entry name" value="PGRP"/>
    <property type="match status" value="1"/>
</dbReference>
<dbReference type="Gene3D" id="3.40.80.10">
    <property type="entry name" value="Peptidoglycan recognition protein-like"/>
    <property type="match status" value="1"/>
</dbReference>
<dbReference type="InterPro" id="IPR002477">
    <property type="entry name" value="Peptidoglycan-bd-like"/>
</dbReference>
<organism evidence="4 5">
    <name type="scientific">Deinococcus aetherius</name>
    <dbReference type="NCBI Taxonomy" id="200252"/>
    <lineage>
        <taxon>Bacteria</taxon>
        <taxon>Thermotogati</taxon>
        <taxon>Deinococcota</taxon>
        <taxon>Deinococci</taxon>
        <taxon>Deinococcales</taxon>
        <taxon>Deinococcaceae</taxon>
        <taxon>Deinococcus</taxon>
    </lineage>
</organism>
<dbReference type="Gene3D" id="1.10.101.10">
    <property type="entry name" value="PGBD-like superfamily/PGBD"/>
    <property type="match status" value="2"/>
</dbReference>
<evidence type="ECO:0000313" key="5">
    <source>
        <dbReference type="Proteomes" id="UP001064971"/>
    </source>
</evidence>
<dbReference type="InterPro" id="IPR002502">
    <property type="entry name" value="Amidase_domain"/>
</dbReference>